<dbReference type="Proteomes" id="UP000198324">
    <property type="component" value="Unassembled WGS sequence"/>
</dbReference>
<evidence type="ECO:0000313" key="3">
    <source>
        <dbReference type="Proteomes" id="UP000198324"/>
    </source>
</evidence>
<evidence type="ECO:0008006" key="4">
    <source>
        <dbReference type="Google" id="ProtNLM"/>
    </source>
</evidence>
<keyword evidence="3" id="KW-1185">Reference proteome</keyword>
<feature type="signal peptide" evidence="1">
    <location>
        <begin position="1"/>
        <end position="23"/>
    </location>
</feature>
<accession>A0A238Z5C8</accession>
<dbReference type="EMBL" id="FZOC01000002">
    <property type="protein sequence ID" value="SNR78597.1"/>
    <property type="molecule type" value="Genomic_DNA"/>
</dbReference>
<keyword evidence="1" id="KW-0732">Signal</keyword>
<protein>
    <recommendedName>
        <fullName evidence="4">Outer membrane protein (Porin)</fullName>
    </recommendedName>
</protein>
<dbReference type="NCBIfam" id="NF033939">
    <property type="entry name" value="DESULF_POR1"/>
    <property type="match status" value="1"/>
</dbReference>
<evidence type="ECO:0000256" key="1">
    <source>
        <dbReference type="SAM" id="SignalP"/>
    </source>
</evidence>
<feature type="chain" id="PRO_5012647249" description="Outer membrane protein (Porin)" evidence="1">
    <location>
        <begin position="24"/>
        <end position="492"/>
    </location>
</feature>
<evidence type="ECO:0000313" key="2">
    <source>
        <dbReference type="EMBL" id="SNR78597.1"/>
    </source>
</evidence>
<sequence>MKRMTSLAAAVLLALGLCSVAQAADIKARGYWWIEAVSRSNWDFNASRSNAFSIEEKLRTAFTFTANENLRGILDTQIGTQNWGAGLYQISAGRTPNSTATGANGAGNGNIMLRKAYIEYKWPETATNISVGFQTVTLPAAFGGGSPILDDQVAAAVVSTPLTDSVSLVAGYVRPADSNNFGSTANINGTGTSADAAFAMLPIKTQTMNITPYGMFLYAGSQAAGTNSNLNSATLLGLAGPNSSTSEGVRGYWGGASFTMIPEELPLKVMADFHYGKATYTNYFNNTKDGGRAGWMADLAVDYTGLSYMTPEAYFVYSSGESGQNPDRSGRMPVVGVPQNWSVGTGSFFFGERLELAGSINNPSGYTLFTLGYWAAGVALKNISFVDKLSHDLNILYAKGTNSADYLKNTVNLRGVNYAGFLTEKDSLWEVDLNSRYKIYDELTAYLYLGYINSHFDTATWGASAVTNAGNIAASGSSGNAYKVGVGLNYFF</sequence>
<gene>
    <name evidence="2" type="ORF">SAMN04488503_1268</name>
</gene>
<proteinExistence type="predicted"/>
<dbReference type="AlphaFoldDB" id="A0A238Z5C8"/>
<dbReference type="RefSeq" id="WP_089272854.1">
    <property type="nucleotide sequence ID" value="NZ_FZOC01000002.1"/>
</dbReference>
<organism evidence="2 3">
    <name type="scientific">Humidesulfovibrio mexicanus</name>
    <dbReference type="NCBI Taxonomy" id="147047"/>
    <lineage>
        <taxon>Bacteria</taxon>
        <taxon>Pseudomonadati</taxon>
        <taxon>Thermodesulfobacteriota</taxon>
        <taxon>Desulfovibrionia</taxon>
        <taxon>Desulfovibrionales</taxon>
        <taxon>Desulfovibrionaceae</taxon>
        <taxon>Humidesulfovibrio</taxon>
    </lineage>
</organism>
<dbReference type="OrthoDB" id="5464498at2"/>
<reference evidence="2 3" key="1">
    <citation type="submission" date="2017-06" db="EMBL/GenBank/DDBJ databases">
        <authorList>
            <person name="Kim H.J."/>
            <person name="Triplett B.A."/>
        </authorList>
    </citation>
    <scope>NUCLEOTIDE SEQUENCE [LARGE SCALE GENOMIC DNA]</scope>
    <source>
        <strain evidence="2 3">DSM 13116</strain>
    </source>
</reference>
<name>A0A238Z5C8_9BACT</name>
<dbReference type="InterPro" id="IPR059232">
    <property type="entry name" value="Porin_put"/>
</dbReference>